<keyword evidence="3" id="KW-0282">Flagellum</keyword>
<reference evidence="4" key="1">
    <citation type="journal article" date="2019" name="Int. J. Syst. Evol. Microbiol.">
        <title>The Global Catalogue of Microorganisms (GCM) 10K type strain sequencing project: providing services to taxonomists for standard genome sequencing and annotation.</title>
        <authorList>
            <consortium name="The Broad Institute Genomics Platform"/>
            <consortium name="The Broad Institute Genome Sequencing Center for Infectious Disease"/>
            <person name="Wu L."/>
            <person name="Ma J."/>
        </authorList>
    </citation>
    <scope>NUCLEOTIDE SEQUENCE [LARGE SCALE GENOMIC DNA]</scope>
    <source>
        <strain evidence="4">CCUG 55609</strain>
    </source>
</reference>
<feature type="region of interest" description="Disordered" evidence="1">
    <location>
        <begin position="1"/>
        <end position="34"/>
    </location>
</feature>
<organism evidence="3 4">
    <name type="scientific">Mycoplana ramosa</name>
    <name type="common">Mycoplana bullata</name>
    <dbReference type="NCBI Taxonomy" id="40837"/>
    <lineage>
        <taxon>Bacteria</taxon>
        <taxon>Pseudomonadati</taxon>
        <taxon>Pseudomonadota</taxon>
        <taxon>Alphaproteobacteria</taxon>
        <taxon>Hyphomicrobiales</taxon>
        <taxon>Rhizobiaceae</taxon>
        <taxon>Mycoplana</taxon>
    </lineage>
</organism>
<feature type="compositionally biased region" description="Low complexity" evidence="1">
    <location>
        <begin position="156"/>
        <end position="168"/>
    </location>
</feature>
<feature type="region of interest" description="Disordered" evidence="1">
    <location>
        <begin position="400"/>
        <end position="453"/>
    </location>
</feature>
<dbReference type="RefSeq" id="WP_374838739.1">
    <property type="nucleotide sequence ID" value="NZ_JBHEEW010000007.1"/>
</dbReference>
<keyword evidence="4" id="KW-1185">Reference proteome</keyword>
<dbReference type="InterPro" id="IPR038610">
    <property type="entry name" value="FliK-like_C_sf"/>
</dbReference>
<feature type="domain" description="Flagellar hook-length control protein-like C-terminal" evidence="2">
    <location>
        <begin position="331"/>
        <end position="403"/>
    </location>
</feature>
<keyword evidence="3" id="KW-0966">Cell projection</keyword>
<dbReference type="EMBL" id="JBHTNF010000005">
    <property type="protein sequence ID" value="MFD1328436.1"/>
    <property type="molecule type" value="Genomic_DNA"/>
</dbReference>
<evidence type="ECO:0000256" key="1">
    <source>
        <dbReference type="SAM" id="MobiDB-lite"/>
    </source>
</evidence>
<gene>
    <name evidence="3" type="ORF">ACFQ33_11085</name>
</gene>
<accession>A0ABW3YWV9</accession>
<feature type="compositionally biased region" description="Low complexity" evidence="1">
    <location>
        <begin position="218"/>
        <end position="238"/>
    </location>
</feature>
<comment type="caution">
    <text evidence="3">The sequence shown here is derived from an EMBL/GenBank/DDBJ whole genome shotgun (WGS) entry which is preliminary data.</text>
</comment>
<dbReference type="Pfam" id="PF02120">
    <property type="entry name" value="Flg_hook"/>
    <property type="match status" value="1"/>
</dbReference>
<dbReference type="InterPro" id="IPR021136">
    <property type="entry name" value="Flagellar_hook_control-like_C"/>
</dbReference>
<feature type="compositionally biased region" description="Basic and acidic residues" evidence="1">
    <location>
        <begin position="18"/>
        <end position="34"/>
    </location>
</feature>
<name>A0ABW3YWV9_MYCRA</name>
<feature type="compositionally biased region" description="Low complexity" evidence="1">
    <location>
        <begin position="103"/>
        <end position="112"/>
    </location>
</feature>
<feature type="compositionally biased region" description="Polar residues" evidence="1">
    <location>
        <begin position="1"/>
        <end position="10"/>
    </location>
</feature>
<feature type="region of interest" description="Disordered" evidence="1">
    <location>
        <begin position="194"/>
        <end position="238"/>
    </location>
</feature>
<keyword evidence="3" id="KW-0969">Cilium</keyword>
<protein>
    <submittedName>
        <fullName evidence="3">Flagellar hook-length control protein FliK</fullName>
    </submittedName>
</protein>
<evidence type="ECO:0000313" key="4">
    <source>
        <dbReference type="Proteomes" id="UP001597173"/>
    </source>
</evidence>
<dbReference type="Proteomes" id="UP001597173">
    <property type="component" value="Unassembled WGS sequence"/>
</dbReference>
<sequence length="471" mass="47135">MTTIDTSALNQVAPKQGPGKDKAQTDGDGKGHGKFADAFANLANTVAGSGAANLEAVANRASGVEAAAADGGRSPKSIGQKLPSSHRSGGFPALTDASRLLDDAAGADAADGQAHPTEGLGIGARRIGAQSRADGVDDAEPAEPTTPESSGEDAELGSLLSMLAGAASTEVDPSHGAQSSPSLGAAVAVLTQRNHGGKDANGGRSDDFAGRNSGMVISSSADAGPAADGLADASGLPDGHSDADQVFRLVRADGRGKAVEIAISGNGEASAMKDQGGAKVEAVTILDSRRYLGLAQTGNSAAVTAAIAQDRSWAAALADTADKAPDPTGKVVNTLKIQLHPIDLGTVTATLRLQGDALVVDLKVETGKAYRNLSEDQDAIVKALRGHGFSVDQISVQLTSSSDRSGGAGQGDAQAQFSGQQQAREGGGGRQGEGEARFASSMDPNEGSAHEYGQADVVAADQLRSVGGVYL</sequence>
<proteinExistence type="predicted"/>
<feature type="region of interest" description="Disordered" evidence="1">
    <location>
        <begin position="62"/>
        <end position="181"/>
    </location>
</feature>
<evidence type="ECO:0000259" key="2">
    <source>
        <dbReference type="Pfam" id="PF02120"/>
    </source>
</evidence>
<dbReference type="Gene3D" id="3.30.750.140">
    <property type="match status" value="1"/>
</dbReference>
<feature type="compositionally biased region" description="Low complexity" evidence="1">
    <location>
        <begin position="400"/>
        <end position="424"/>
    </location>
</feature>
<evidence type="ECO:0000313" key="3">
    <source>
        <dbReference type="EMBL" id="MFD1328436.1"/>
    </source>
</evidence>